<evidence type="ECO:0008006" key="7">
    <source>
        <dbReference type="Google" id="ProtNLM"/>
    </source>
</evidence>
<dbReference type="GO" id="GO:0043531">
    <property type="term" value="F:ADP binding"/>
    <property type="evidence" value="ECO:0007669"/>
    <property type="project" value="InterPro"/>
</dbReference>
<feature type="non-terminal residue" evidence="5">
    <location>
        <position position="1"/>
    </location>
</feature>
<evidence type="ECO:0000256" key="1">
    <source>
        <dbReference type="ARBA" id="ARBA00022737"/>
    </source>
</evidence>
<reference evidence="6" key="1">
    <citation type="journal article" date="2017" name="Front. Plant Sci.">
        <title>Climate Clever Clovers: New Paradigm to Reduce the Environmental Footprint of Ruminants by Breeding Low Methanogenic Forages Utilizing Haplotype Variation.</title>
        <authorList>
            <person name="Kaur P."/>
            <person name="Appels R."/>
            <person name="Bayer P.E."/>
            <person name="Keeble-Gagnere G."/>
            <person name="Wang J."/>
            <person name="Hirakawa H."/>
            <person name="Shirasawa K."/>
            <person name="Vercoe P."/>
            <person name="Stefanova K."/>
            <person name="Durmic Z."/>
            <person name="Nichols P."/>
            <person name="Revell C."/>
            <person name="Isobe S.N."/>
            <person name="Edwards D."/>
            <person name="Erskine W."/>
        </authorList>
    </citation>
    <scope>NUCLEOTIDE SEQUENCE [LARGE SCALE GENOMIC DNA]</scope>
    <source>
        <strain evidence="6">cv. Daliak</strain>
    </source>
</reference>
<dbReference type="InterPro" id="IPR027417">
    <property type="entry name" value="P-loop_NTPase"/>
</dbReference>
<dbReference type="AlphaFoldDB" id="A0A2Z6PJW4"/>
<dbReference type="Pfam" id="PF23559">
    <property type="entry name" value="WHD_DRP"/>
    <property type="match status" value="1"/>
</dbReference>
<dbReference type="Proteomes" id="UP000242715">
    <property type="component" value="Unassembled WGS sequence"/>
</dbReference>
<gene>
    <name evidence="5" type="ORF">TSUD_417760</name>
</gene>
<evidence type="ECO:0000259" key="3">
    <source>
        <dbReference type="Pfam" id="PF00931"/>
    </source>
</evidence>
<evidence type="ECO:0000313" key="6">
    <source>
        <dbReference type="Proteomes" id="UP000242715"/>
    </source>
</evidence>
<dbReference type="InterPro" id="IPR002182">
    <property type="entry name" value="NB-ARC"/>
</dbReference>
<dbReference type="Gene3D" id="3.40.50.300">
    <property type="entry name" value="P-loop containing nucleotide triphosphate hydrolases"/>
    <property type="match status" value="2"/>
</dbReference>
<keyword evidence="2" id="KW-0611">Plant defense</keyword>
<sequence>SDIIGRAGDKEKIVNLLRQPHGDQNVSLVAIVGIGGLGKTTLTHLVYSDVEVQNLFEKNDLLDEFVIQDMIHKRDEPHHQNKVTKVLHSFSPNRIAFRHKMAHEIEKIQKKFNDVVKDMSGLNLNPNVVVVEKTNTVSRETSSYVLESDIIGREEDKKKIISLLRKPHEIKNVSFVAIVGISGLGKTTLAQLVYSDVEVLNLFEKSSKVVVTTRSRIVAHTMDVSVPYVLSGLILEESWNLLKNIAFRDDTNGVNQTIESIGKKIAEKCKGVPLAIRSLGGILKTKRDEEEWGHVLRGDFWKLCEDKESILPILKLSYHDLSPQQRQCFAYCSLFPKDWEFDKEELIQMWMAHGYLDC</sequence>
<dbReference type="OrthoDB" id="1410529at2759"/>
<feature type="domain" description="NB-ARC" evidence="3">
    <location>
        <begin position="9"/>
        <end position="57"/>
    </location>
</feature>
<evidence type="ECO:0000259" key="4">
    <source>
        <dbReference type="Pfam" id="PF23559"/>
    </source>
</evidence>
<dbReference type="PRINTS" id="PR00364">
    <property type="entry name" value="DISEASERSIST"/>
</dbReference>
<evidence type="ECO:0000256" key="2">
    <source>
        <dbReference type="ARBA" id="ARBA00022821"/>
    </source>
</evidence>
<accession>A0A2Z6PJW4</accession>
<organism evidence="5 6">
    <name type="scientific">Trifolium subterraneum</name>
    <name type="common">Subterranean clover</name>
    <dbReference type="NCBI Taxonomy" id="3900"/>
    <lineage>
        <taxon>Eukaryota</taxon>
        <taxon>Viridiplantae</taxon>
        <taxon>Streptophyta</taxon>
        <taxon>Embryophyta</taxon>
        <taxon>Tracheophyta</taxon>
        <taxon>Spermatophyta</taxon>
        <taxon>Magnoliopsida</taxon>
        <taxon>eudicotyledons</taxon>
        <taxon>Gunneridae</taxon>
        <taxon>Pentapetalae</taxon>
        <taxon>rosids</taxon>
        <taxon>fabids</taxon>
        <taxon>Fabales</taxon>
        <taxon>Fabaceae</taxon>
        <taxon>Papilionoideae</taxon>
        <taxon>50 kb inversion clade</taxon>
        <taxon>NPAAA clade</taxon>
        <taxon>Hologalegina</taxon>
        <taxon>IRL clade</taxon>
        <taxon>Trifolieae</taxon>
        <taxon>Trifolium</taxon>
    </lineage>
</organism>
<dbReference type="InterPro" id="IPR036388">
    <property type="entry name" value="WH-like_DNA-bd_sf"/>
</dbReference>
<dbReference type="InterPro" id="IPR058922">
    <property type="entry name" value="WHD_DRP"/>
</dbReference>
<dbReference type="PANTHER" id="PTHR23155">
    <property type="entry name" value="DISEASE RESISTANCE PROTEIN RP"/>
    <property type="match status" value="1"/>
</dbReference>
<feature type="domain" description="NB-ARC" evidence="3">
    <location>
        <begin position="154"/>
        <end position="203"/>
    </location>
</feature>
<proteinExistence type="predicted"/>
<dbReference type="Gene3D" id="1.10.10.10">
    <property type="entry name" value="Winged helix-like DNA-binding domain superfamily/Winged helix DNA-binding domain"/>
    <property type="match status" value="1"/>
</dbReference>
<dbReference type="Gene3D" id="1.10.8.430">
    <property type="entry name" value="Helical domain of apoptotic protease-activating factors"/>
    <property type="match status" value="1"/>
</dbReference>
<dbReference type="InterPro" id="IPR044974">
    <property type="entry name" value="Disease_R_plants"/>
</dbReference>
<dbReference type="GO" id="GO:0098542">
    <property type="term" value="P:defense response to other organism"/>
    <property type="evidence" value="ECO:0007669"/>
    <property type="project" value="TreeGrafter"/>
</dbReference>
<name>A0A2Z6PJW4_TRISU</name>
<dbReference type="InterPro" id="IPR042197">
    <property type="entry name" value="Apaf_helical"/>
</dbReference>
<keyword evidence="6" id="KW-1185">Reference proteome</keyword>
<dbReference type="EMBL" id="DF976592">
    <property type="protein sequence ID" value="GAU51980.1"/>
    <property type="molecule type" value="Genomic_DNA"/>
</dbReference>
<dbReference type="SUPFAM" id="SSF52540">
    <property type="entry name" value="P-loop containing nucleoside triphosphate hydrolases"/>
    <property type="match status" value="2"/>
</dbReference>
<evidence type="ECO:0000313" key="5">
    <source>
        <dbReference type="EMBL" id="GAU51980.1"/>
    </source>
</evidence>
<protein>
    <recommendedName>
        <fullName evidence="7">NB-ARC domain-containing protein</fullName>
    </recommendedName>
</protein>
<keyword evidence="1" id="KW-0677">Repeat</keyword>
<dbReference type="PANTHER" id="PTHR23155:SF1205">
    <property type="entry name" value="DISEASE RESISTANCE PROTEIN RPM1"/>
    <property type="match status" value="1"/>
</dbReference>
<dbReference type="Pfam" id="PF00931">
    <property type="entry name" value="NB-ARC"/>
    <property type="match status" value="2"/>
</dbReference>
<feature type="domain" description="Disease resistance protein winged helix" evidence="4">
    <location>
        <begin position="334"/>
        <end position="356"/>
    </location>
</feature>